<dbReference type="InterPro" id="IPR016160">
    <property type="entry name" value="Ald_DH_CS_CYS"/>
</dbReference>
<dbReference type="SUPFAM" id="SSF53720">
    <property type="entry name" value="ALDH-like"/>
    <property type="match status" value="1"/>
</dbReference>
<dbReference type="Gene3D" id="3.40.605.10">
    <property type="entry name" value="Aldehyde Dehydrogenase, Chain A, domain 1"/>
    <property type="match status" value="1"/>
</dbReference>
<dbReference type="GO" id="GO:0016620">
    <property type="term" value="F:oxidoreductase activity, acting on the aldehyde or oxo group of donors, NAD or NADP as acceptor"/>
    <property type="evidence" value="ECO:0007669"/>
    <property type="project" value="InterPro"/>
</dbReference>
<dbReference type="AlphaFoldDB" id="A0A9N9BQT2"/>
<dbReference type="PROSITE" id="PS00070">
    <property type="entry name" value="ALDEHYDE_DEHYDR_CYS"/>
    <property type="match status" value="1"/>
</dbReference>
<dbReference type="PANTHER" id="PTHR11699">
    <property type="entry name" value="ALDEHYDE DEHYDROGENASE-RELATED"/>
    <property type="match status" value="1"/>
</dbReference>
<comment type="caution">
    <text evidence="5">The sequence shown here is derived from an EMBL/GenBank/DDBJ whole genome shotgun (WGS) entry which is preliminary data.</text>
</comment>
<name>A0A9N9BQT2_9GLOM</name>
<keyword evidence="3" id="KW-0472">Membrane</keyword>
<organism evidence="5 6">
    <name type="scientific">Cetraspora pellucida</name>
    <dbReference type="NCBI Taxonomy" id="1433469"/>
    <lineage>
        <taxon>Eukaryota</taxon>
        <taxon>Fungi</taxon>
        <taxon>Fungi incertae sedis</taxon>
        <taxon>Mucoromycota</taxon>
        <taxon>Glomeromycotina</taxon>
        <taxon>Glomeromycetes</taxon>
        <taxon>Diversisporales</taxon>
        <taxon>Gigasporaceae</taxon>
        <taxon>Cetraspora</taxon>
    </lineage>
</organism>
<dbReference type="EMBL" id="CAJVQA010003519">
    <property type="protein sequence ID" value="CAG8576528.1"/>
    <property type="molecule type" value="Genomic_DNA"/>
</dbReference>
<dbReference type="Pfam" id="PF00171">
    <property type="entry name" value="Aldedh"/>
    <property type="match status" value="1"/>
</dbReference>
<sequence length="591" mass="65865">MLSLILEIFENSQFNLNTIIILLLTIIFAFAFAKFLSDDEPIEFPVPVPIEAKPGWINGKVLDKPNIKDPQNSGYIVCYDPATGQLLSNIRAHTEQDVIEALKKARKAQKEWAKTTFKERKKVLKSLLNFIVKNQEEICWVSCRDTGKSLVDAKMGEILVTCERIKWTMKKGEKALSPQYHESSMLLFYKIAKIEFEPLGVVAALVSWNYPFHNIIGPIISALFAGNGIIVKASEQVAWSLQYYSKIVKVCLKSCGHDPDIVQFLCGFADCGEALVKSGVDGITLIGSPQVGKQVMSSSSTTLTPCTLELGGKDCAILRQDVNLSKIIPIVLRGVFQNAGQNCIGLERILVHESIYDKFVKMVELRVKELRVGCALNDEEGVDVGALTTSDQIDRLSTLIKSTVSQGAKLLYGGYPFIHPLYPTAHYYTPTLLIDVTPEMPISQTEHFGPIMVVMKFRTDDEAIEIANSSGYGLGNSVFTKDQRRGEWMARRLRSGMVNINDFGASYICNLPFGGVGISGFGRFGGIEGLRQQCLMKSITLDRFPWLLQTSIPKMLDYPIHFRGSMFVSNLVKAVYENRLLYKVKGIIKLD</sequence>
<feature type="domain" description="Aldehyde dehydrogenase" evidence="4">
    <location>
        <begin position="73"/>
        <end position="538"/>
    </location>
</feature>
<protein>
    <submittedName>
        <fullName evidence="5">15183_t:CDS:1</fullName>
    </submittedName>
</protein>
<keyword evidence="2" id="KW-0560">Oxidoreductase</keyword>
<dbReference type="InterPro" id="IPR015590">
    <property type="entry name" value="Aldehyde_DH_dom"/>
</dbReference>
<keyword evidence="3" id="KW-1133">Transmembrane helix</keyword>
<gene>
    <name evidence="5" type="ORF">CPELLU_LOCUS5891</name>
</gene>
<evidence type="ECO:0000256" key="1">
    <source>
        <dbReference type="ARBA" id="ARBA00009986"/>
    </source>
</evidence>
<comment type="similarity">
    <text evidence="1">Belongs to the aldehyde dehydrogenase family.</text>
</comment>
<keyword evidence="3" id="KW-0812">Transmembrane</keyword>
<evidence type="ECO:0000256" key="2">
    <source>
        <dbReference type="ARBA" id="ARBA00023002"/>
    </source>
</evidence>
<feature type="transmembrane region" description="Helical" evidence="3">
    <location>
        <begin position="14"/>
        <end position="36"/>
    </location>
</feature>
<dbReference type="FunFam" id="3.40.309.10:FF:000024">
    <property type="entry name" value="Betaine aldehyde dehydrogenase"/>
    <property type="match status" value="1"/>
</dbReference>
<dbReference type="OrthoDB" id="310895at2759"/>
<dbReference type="InterPro" id="IPR016161">
    <property type="entry name" value="Ald_DH/histidinol_DH"/>
</dbReference>
<evidence type="ECO:0000313" key="5">
    <source>
        <dbReference type="EMBL" id="CAG8576528.1"/>
    </source>
</evidence>
<accession>A0A9N9BQT2</accession>
<keyword evidence="6" id="KW-1185">Reference proteome</keyword>
<evidence type="ECO:0000256" key="3">
    <source>
        <dbReference type="SAM" id="Phobius"/>
    </source>
</evidence>
<reference evidence="5" key="1">
    <citation type="submission" date="2021-06" db="EMBL/GenBank/DDBJ databases">
        <authorList>
            <person name="Kallberg Y."/>
            <person name="Tangrot J."/>
            <person name="Rosling A."/>
        </authorList>
    </citation>
    <scope>NUCLEOTIDE SEQUENCE</scope>
    <source>
        <strain evidence="5">FL966</strain>
    </source>
</reference>
<proteinExistence type="inferred from homology"/>
<evidence type="ECO:0000259" key="4">
    <source>
        <dbReference type="Pfam" id="PF00171"/>
    </source>
</evidence>
<evidence type="ECO:0000313" key="6">
    <source>
        <dbReference type="Proteomes" id="UP000789759"/>
    </source>
</evidence>
<dbReference type="Proteomes" id="UP000789759">
    <property type="component" value="Unassembled WGS sequence"/>
</dbReference>
<dbReference type="InterPro" id="IPR016163">
    <property type="entry name" value="Ald_DH_C"/>
</dbReference>
<dbReference type="Gene3D" id="3.40.309.10">
    <property type="entry name" value="Aldehyde Dehydrogenase, Chain A, domain 2"/>
    <property type="match status" value="1"/>
</dbReference>
<dbReference type="InterPro" id="IPR016162">
    <property type="entry name" value="Ald_DH_N"/>
</dbReference>